<keyword evidence="1" id="KW-0732">Signal</keyword>
<reference evidence="3 4" key="1">
    <citation type="submission" date="2024-04" db="EMBL/GenBank/DDBJ databases">
        <title>Polymorphospora sp. isolated from Baiyangdian Lake in Xiong'an New Area.</title>
        <authorList>
            <person name="Zhang X."/>
            <person name="Liu J."/>
        </authorList>
    </citation>
    <scope>NUCLEOTIDE SEQUENCE [LARGE SCALE GENOMIC DNA]</scope>
    <source>
        <strain evidence="3 4">2-325</strain>
    </source>
</reference>
<protein>
    <recommendedName>
        <fullName evidence="2">Pyrrolo-quinoline quinone repeat domain-containing protein</fullName>
    </recommendedName>
</protein>
<accession>A0ABV5CUI7</accession>
<dbReference type="Gene3D" id="2.130.10.10">
    <property type="entry name" value="YVTN repeat-like/Quinoprotein amine dehydrogenase"/>
    <property type="match status" value="1"/>
</dbReference>
<evidence type="ECO:0000313" key="4">
    <source>
        <dbReference type="Proteomes" id="UP001582793"/>
    </source>
</evidence>
<evidence type="ECO:0000259" key="2">
    <source>
        <dbReference type="Pfam" id="PF13360"/>
    </source>
</evidence>
<name>A0ABV5CUI7_9ACTN</name>
<evidence type="ECO:0000256" key="1">
    <source>
        <dbReference type="SAM" id="SignalP"/>
    </source>
</evidence>
<dbReference type="EMBL" id="JBCGDC010000036">
    <property type="protein sequence ID" value="MFB6394413.1"/>
    <property type="molecule type" value="Genomic_DNA"/>
</dbReference>
<proteinExistence type="predicted"/>
<dbReference type="RefSeq" id="WP_375734574.1">
    <property type="nucleotide sequence ID" value="NZ_JBCGDC010000036.1"/>
</dbReference>
<dbReference type="Proteomes" id="UP001582793">
    <property type="component" value="Unassembled WGS sequence"/>
</dbReference>
<dbReference type="InterPro" id="IPR002372">
    <property type="entry name" value="PQQ_rpt_dom"/>
</dbReference>
<keyword evidence="4" id="KW-1185">Reference proteome</keyword>
<feature type="domain" description="Pyrrolo-quinoline quinone repeat" evidence="2">
    <location>
        <begin position="64"/>
        <end position="251"/>
    </location>
</feature>
<sequence>MIFPDTVREPVHRIRRWALTTGAAALVAAAPLPAVAAAPLPAVAPFPAAVSGTPERLPTFNGTVWATAYAGNTLYVGGDFTSATAGGKTVARSRLAAIDARTGALLDWAPPADDQVRAIAVAGGSVYVGGDFTRLAGADRDGLGRLDATTGTLHGTFRHRLTGQPYALAAANGRLYAGGTFTTVNGVPRARLAAFDLGTGALLAGWSAGADATVRTVVAASGRIYAGGSFHRVNGAAGTARLAALDPASGALDTGFRPRASYVTHAIAAGPRGVYAAHGGPGGRVVAYDPTGNTRWTLTQDGDPQAVTVLDGTVYLGGHFDKVCRSPLTGDQGSCVDGSDRRVKLAAAAEADGTLLPWTADGNGISGVRAMAANPGLRKMVAGGAFTQINGTARQRLAQFG</sequence>
<dbReference type="Pfam" id="PF13360">
    <property type="entry name" value="PQQ_2"/>
    <property type="match status" value="1"/>
</dbReference>
<organism evidence="3 4">
    <name type="scientific">Polymorphospora lycopeni</name>
    <dbReference type="NCBI Taxonomy" id="3140240"/>
    <lineage>
        <taxon>Bacteria</taxon>
        <taxon>Bacillati</taxon>
        <taxon>Actinomycetota</taxon>
        <taxon>Actinomycetes</taxon>
        <taxon>Micromonosporales</taxon>
        <taxon>Micromonosporaceae</taxon>
        <taxon>Polymorphospora</taxon>
    </lineage>
</organism>
<feature type="signal peptide" evidence="1">
    <location>
        <begin position="1"/>
        <end position="36"/>
    </location>
</feature>
<gene>
    <name evidence="3" type="ORF">AAFH96_15025</name>
</gene>
<feature type="chain" id="PRO_5046633289" description="Pyrrolo-quinoline quinone repeat domain-containing protein" evidence="1">
    <location>
        <begin position="37"/>
        <end position="401"/>
    </location>
</feature>
<dbReference type="InterPro" id="IPR015943">
    <property type="entry name" value="WD40/YVTN_repeat-like_dom_sf"/>
</dbReference>
<dbReference type="InterPro" id="IPR011047">
    <property type="entry name" value="Quinoprotein_ADH-like_sf"/>
</dbReference>
<dbReference type="SUPFAM" id="SSF50998">
    <property type="entry name" value="Quinoprotein alcohol dehydrogenase-like"/>
    <property type="match status" value="1"/>
</dbReference>
<comment type="caution">
    <text evidence="3">The sequence shown here is derived from an EMBL/GenBank/DDBJ whole genome shotgun (WGS) entry which is preliminary data.</text>
</comment>
<evidence type="ECO:0000313" key="3">
    <source>
        <dbReference type="EMBL" id="MFB6394413.1"/>
    </source>
</evidence>